<dbReference type="SUPFAM" id="SSF56317">
    <property type="entry name" value="Carbon-nitrogen hydrolase"/>
    <property type="match status" value="1"/>
</dbReference>
<evidence type="ECO:0000256" key="1">
    <source>
        <dbReference type="ARBA" id="ARBA00022801"/>
    </source>
</evidence>
<dbReference type="Proteomes" id="UP000054770">
    <property type="component" value="Unassembled WGS sequence"/>
</dbReference>
<dbReference type="CDD" id="cd07576">
    <property type="entry name" value="R-amidase_like"/>
    <property type="match status" value="1"/>
</dbReference>
<comment type="caution">
    <text evidence="3">The sequence shown here is derived from an EMBL/GenBank/DDBJ whole genome shotgun (WGS) entry which is preliminary data.</text>
</comment>
<keyword evidence="1" id="KW-0378">Hydrolase</keyword>
<evidence type="ECO:0000259" key="2">
    <source>
        <dbReference type="PROSITE" id="PS50263"/>
    </source>
</evidence>
<organism evidence="3 4">
    <name type="scientific">Caballeronia choica</name>
    <dbReference type="NCBI Taxonomy" id="326476"/>
    <lineage>
        <taxon>Bacteria</taxon>
        <taxon>Pseudomonadati</taxon>
        <taxon>Pseudomonadota</taxon>
        <taxon>Betaproteobacteria</taxon>
        <taxon>Burkholderiales</taxon>
        <taxon>Burkholderiaceae</taxon>
        <taxon>Caballeronia</taxon>
    </lineage>
</organism>
<dbReference type="GO" id="GO:0016811">
    <property type="term" value="F:hydrolase activity, acting on carbon-nitrogen (but not peptide) bonds, in linear amides"/>
    <property type="evidence" value="ECO:0007669"/>
    <property type="project" value="TreeGrafter"/>
</dbReference>
<proteinExistence type="predicted"/>
<dbReference type="InterPro" id="IPR050345">
    <property type="entry name" value="Aliph_Amidase/BUP"/>
</dbReference>
<accession>A0A158JU33</accession>
<sequence length="266" mass="28851">MMMTAPRIRLIQSTLVDGDIGRNLDCALQTIAAARGETDLVVFSETYVSGFPTPANVARLAEPLDGPSISAVRAAAKEAGVSVVIGFAENDGGRFYNTAVLIDESGAVLLKYRKTHLYESDEGVFERGDAFPVCDWHGVRVGLLICFDLEFPETARMLARNGAELIVIADGMMNPYGHVHRRMIPVRAMENQVAVVMANRVGEGERYTFCGQSQAVDPDGERIAIADAAREDVLDVTLDLEAVARAREAFRYVDLAALAPVPARHA</sequence>
<dbReference type="InterPro" id="IPR044083">
    <property type="entry name" value="RamA-like"/>
</dbReference>
<dbReference type="EMBL" id="FCON02000049">
    <property type="protein sequence ID" value="SAL72327.1"/>
    <property type="molecule type" value="Genomic_DNA"/>
</dbReference>
<protein>
    <submittedName>
        <fullName evidence="3">Nitrilase/cyanide hydratase and apolipoprotein N-acyltransferase</fullName>
    </submittedName>
</protein>
<evidence type="ECO:0000313" key="3">
    <source>
        <dbReference type="EMBL" id="SAL72327.1"/>
    </source>
</evidence>
<name>A0A158JU33_9BURK</name>
<dbReference type="GO" id="GO:0016746">
    <property type="term" value="F:acyltransferase activity"/>
    <property type="evidence" value="ECO:0007669"/>
    <property type="project" value="UniProtKB-KW"/>
</dbReference>
<evidence type="ECO:0000313" key="4">
    <source>
        <dbReference type="Proteomes" id="UP000054770"/>
    </source>
</evidence>
<dbReference type="PROSITE" id="PS50263">
    <property type="entry name" value="CN_HYDROLASE"/>
    <property type="match status" value="1"/>
</dbReference>
<gene>
    <name evidence="3" type="ORF">AWB68_04256</name>
</gene>
<feature type="domain" description="CN hydrolase" evidence="2">
    <location>
        <begin position="6"/>
        <end position="240"/>
    </location>
</feature>
<dbReference type="PANTHER" id="PTHR43674">
    <property type="entry name" value="NITRILASE C965.09-RELATED"/>
    <property type="match status" value="1"/>
</dbReference>
<dbReference type="Gene3D" id="3.60.110.10">
    <property type="entry name" value="Carbon-nitrogen hydrolase"/>
    <property type="match status" value="1"/>
</dbReference>
<dbReference type="AlphaFoldDB" id="A0A158JU33"/>
<keyword evidence="4" id="KW-1185">Reference proteome</keyword>
<reference evidence="3" key="1">
    <citation type="submission" date="2016-01" db="EMBL/GenBank/DDBJ databases">
        <authorList>
            <person name="Peeters C."/>
        </authorList>
    </citation>
    <scope>NUCLEOTIDE SEQUENCE [LARGE SCALE GENOMIC DNA]</scope>
    <source>
        <strain evidence="3">LMG 22940</strain>
    </source>
</reference>
<dbReference type="InterPro" id="IPR003010">
    <property type="entry name" value="C-N_Hydrolase"/>
</dbReference>
<dbReference type="InterPro" id="IPR036526">
    <property type="entry name" value="C-N_Hydrolase_sf"/>
</dbReference>
<dbReference type="Pfam" id="PF00795">
    <property type="entry name" value="CN_hydrolase"/>
    <property type="match status" value="1"/>
</dbReference>
<dbReference type="PANTHER" id="PTHR43674:SF16">
    <property type="entry name" value="CARBON-NITROGEN FAMILY, PUTATIVE (AFU_ORTHOLOGUE AFUA_5G02350)-RELATED"/>
    <property type="match status" value="1"/>
</dbReference>